<dbReference type="Gene3D" id="3.40.30.10">
    <property type="entry name" value="Glutaredoxin"/>
    <property type="match status" value="1"/>
</dbReference>
<sequence length="80" mass="9395">MEIIVYSTKHCIYCKKQKQFLLGKGMAFEERDIHENEEFFQEFKELGGYGTPFTIIKENGNIVSKILGFNQKKLEDELTK</sequence>
<accession>A0A679G357</accession>
<dbReference type="PROSITE" id="PS51354">
    <property type="entry name" value="GLUTAREDOXIN_2"/>
    <property type="match status" value="1"/>
</dbReference>
<dbReference type="EMBL" id="AP022557">
    <property type="protein sequence ID" value="BBW98441.1"/>
    <property type="molecule type" value="Genomic_DNA"/>
</dbReference>
<feature type="domain" description="Glutaredoxin" evidence="1">
    <location>
        <begin position="3"/>
        <end position="51"/>
    </location>
</feature>
<evidence type="ECO:0000313" key="3">
    <source>
        <dbReference type="Proteomes" id="UP000501421"/>
    </source>
</evidence>
<name>A0A679G357_9BACL</name>
<dbReference type="InterPro" id="IPR002109">
    <property type="entry name" value="Glutaredoxin"/>
</dbReference>
<gene>
    <name evidence="2" type="ORF">GsuE55_32740</name>
</gene>
<dbReference type="CDD" id="cd02976">
    <property type="entry name" value="NrdH"/>
    <property type="match status" value="1"/>
</dbReference>
<reference evidence="3" key="1">
    <citation type="journal article" date="2020" name="Microbiol. Resour. Announc.">
        <title>Complete Genome Sequence of Geobacillus sp. Strain E55-1, Isolated from Mine Geyser in Japan.</title>
        <authorList>
            <person name="Miyazaki K."/>
            <person name="Hase E."/>
            <person name="Tokito N."/>
        </authorList>
    </citation>
    <scope>NUCLEOTIDE SEQUENCE [LARGE SCALE GENOMIC DNA]</scope>
    <source>
        <strain evidence="3">E55-1</strain>
    </source>
</reference>
<dbReference type="InterPro" id="IPR036249">
    <property type="entry name" value="Thioredoxin-like_sf"/>
</dbReference>
<dbReference type="Pfam" id="PF00462">
    <property type="entry name" value="Glutaredoxin"/>
    <property type="match status" value="1"/>
</dbReference>
<dbReference type="Proteomes" id="UP000501421">
    <property type="component" value="Chromosome"/>
</dbReference>
<dbReference type="RefSeq" id="WP_033844678.1">
    <property type="nucleotide sequence ID" value="NZ_AP022557.1"/>
</dbReference>
<organism evidence="2 3">
    <name type="scientific">Geobacillus subterraneus</name>
    <dbReference type="NCBI Taxonomy" id="129338"/>
    <lineage>
        <taxon>Bacteria</taxon>
        <taxon>Bacillati</taxon>
        <taxon>Bacillota</taxon>
        <taxon>Bacilli</taxon>
        <taxon>Bacillales</taxon>
        <taxon>Anoxybacillaceae</taxon>
        <taxon>Geobacillus</taxon>
    </lineage>
</organism>
<protein>
    <recommendedName>
        <fullName evidence="1">Glutaredoxin domain-containing protein</fullName>
    </recommendedName>
</protein>
<dbReference type="SUPFAM" id="SSF52833">
    <property type="entry name" value="Thioredoxin-like"/>
    <property type="match status" value="1"/>
</dbReference>
<evidence type="ECO:0000259" key="1">
    <source>
        <dbReference type="Pfam" id="PF00462"/>
    </source>
</evidence>
<proteinExistence type="predicted"/>
<evidence type="ECO:0000313" key="2">
    <source>
        <dbReference type="EMBL" id="BBW98441.1"/>
    </source>
</evidence>
<dbReference type="AlphaFoldDB" id="A0A679G357"/>
<keyword evidence="3" id="KW-1185">Reference proteome</keyword>